<dbReference type="SUPFAM" id="SSF90123">
    <property type="entry name" value="ABC transporter transmembrane region"/>
    <property type="match status" value="2"/>
</dbReference>
<dbReference type="CDD" id="cd18578">
    <property type="entry name" value="ABC_6TM_Pgp_ABCB1_D2_like"/>
    <property type="match status" value="1"/>
</dbReference>
<dbReference type="PROSITE" id="PS00211">
    <property type="entry name" value="ABC_TRANSPORTER_1"/>
    <property type="match status" value="2"/>
</dbReference>
<dbReference type="FunFam" id="3.40.50.300:FF:000836">
    <property type="entry name" value="ABC transporter B family member 25"/>
    <property type="match status" value="1"/>
</dbReference>
<evidence type="ECO:0000313" key="11">
    <source>
        <dbReference type="EMBL" id="THG99265.1"/>
    </source>
</evidence>
<keyword evidence="7 8" id="KW-0472">Membrane</keyword>
<dbReference type="Gene3D" id="1.20.1560.10">
    <property type="entry name" value="ABC transporter type 1, transmembrane domain"/>
    <property type="match status" value="3"/>
</dbReference>
<proteinExistence type="predicted"/>
<sequence>MSSLWIWTGERNLLAIRKHVYKSVTRKDLLWFDTKCEDSTGLGAGGLMAKFAKETDEVRTASSLACGTFIQHLTTTVVCLALGFSRSWALTLVILSAVPVLIFIQSLSQALASPRLNDEREHTAIAATLVDRAIAAISTVKAFNAEPHEANSLGKVLDQLQKSANGCISVWGFTSGLSQFSMMAMFVQGFWFGAKLVSNLQMCVPQLIVIAKGKFAMVSLLTLVESSAQPPVLGRSPSSFSATGAIRTTLRGIVPESCMGETTFIVGASGSGKSTVAQLLLRMYDLNQGMIKLDEHDIAYLDMDWTREHVAAVSQTCILFDMTVHENVAMGLASPCSRRRPQDITRKEVENVCRAALMHEFIRDLPDGYDTKLGNGGANLSGGQKQRLAIARALLRDPTILILVFEAIKRQRHNKTTIVITHDLSQISSQDFVYVLKAGECVEQGYRSELECFEESEFCRMLRVQDVSGGFQEKTDEDLVNINDMEVEEILEMQEVEKDAELGAAGINAKTLGRQSVYRPLTMSNWMFDVVADLTKPPTSASAAPVTQPDRRTHRMSRFVPAEAFTASPSPPVSPRRQSFVNVPSIASPPPAYNTLSRRYSLQFTPSSPKSFTFNSTTSFASGTVMDDEDELEKDPLQVRVLRPARSTTTLASSIQPKRQRAKWDEATLAALTDVKVEKPVSAPVDMQMPSQPSFWRLLVVIWPTVPLKPLLIAGILISLASGATTPVFSYVLSRLQYEVSIGATHMSAINVFGGISLAVAATDGILIGLKYFVLEFVAMDWVNNMRKTCFDRVLKQDKAWFDKSANSPVRLVQILIKDGDDSRSLIATVLAQSLVVIAMLGVGLIWALVEGWQLTLVGIAIAPVFAIVMSFQTNLVAKCEYRNKRGREEVAKHYYEAISNVRGIRSMGFEGIFQEKFDKAADDALSTGVRGAFVEGCTHGVSSAMIYLAEAVLFYVGAVLVSKGTYDYLRMVQVLNLVVFTVAIGSQLMAFRTSIFSYPERPDVPVLKDLSLTIAERECVAVVGSSGSGKSTIAALLQRLYEPASGTVSIGEHNVKSTDIHYLREYVSVVSQQPSLFDATIAENIAYGNPSLSDQEVRAAARAANVHDFIMSLPKGYDTLVGENASLISGGQAQRLQIARALARPSRILILDECTSALDPKNQAAVMETIKSVKGGRTTLMVTHKLEVMRMCDRIIVVHEGKVAEQGTFHELRHSGGVFSQLASGGEWMD</sequence>
<evidence type="ECO:0000256" key="6">
    <source>
        <dbReference type="ARBA" id="ARBA00022989"/>
    </source>
</evidence>
<keyword evidence="12" id="KW-1185">Reference proteome</keyword>
<dbReference type="AlphaFoldDB" id="A0A4S4KLC6"/>
<keyword evidence="3 8" id="KW-0812">Transmembrane</keyword>
<dbReference type="InterPro" id="IPR003439">
    <property type="entry name" value="ABC_transporter-like_ATP-bd"/>
</dbReference>
<dbReference type="InterPro" id="IPR011527">
    <property type="entry name" value="ABC1_TM_dom"/>
</dbReference>
<dbReference type="PROSITE" id="PS50893">
    <property type="entry name" value="ABC_TRANSPORTER_2"/>
    <property type="match status" value="2"/>
</dbReference>
<evidence type="ECO:0000256" key="3">
    <source>
        <dbReference type="ARBA" id="ARBA00022692"/>
    </source>
</evidence>
<dbReference type="PANTHER" id="PTHR43394:SF1">
    <property type="entry name" value="ATP-BINDING CASSETTE SUB-FAMILY B MEMBER 10, MITOCHONDRIAL"/>
    <property type="match status" value="1"/>
</dbReference>
<evidence type="ECO:0000313" key="12">
    <source>
        <dbReference type="Proteomes" id="UP000309038"/>
    </source>
</evidence>
<dbReference type="PANTHER" id="PTHR43394">
    <property type="entry name" value="ATP-DEPENDENT PERMEASE MDL1, MITOCHONDRIAL"/>
    <property type="match status" value="1"/>
</dbReference>
<evidence type="ECO:0000256" key="2">
    <source>
        <dbReference type="ARBA" id="ARBA00022448"/>
    </source>
</evidence>
<dbReference type="InterPro" id="IPR017871">
    <property type="entry name" value="ABC_transporter-like_CS"/>
</dbReference>
<organism evidence="11 12">
    <name type="scientific">Hermanssonia centrifuga</name>
    <dbReference type="NCBI Taxonomy" id="98765"/>
    <lineage>
        <taxon>Eukaryota</taxon>
        <taxon>Fungi</taxon>
        <taxon>Dikarya</taxon>
        <taxon>Basidiomycota</taxon>
        <taxon>Agaricomycotina</taxon>
        <taxon>Agaricomycetes</taxon>
        <taxon>Polyporales</taxon>
        <taxon>Meruliaceae</taxon>
        <taxon>Hermanssonia</taxon>
    </lineage>
</organism>
<dbReference type="GO" id="GO:0015421">
    <property type="term" value="F:ABC-type oligopeptide transporter activity"/>
    <property type="evidence" value="ECO:0007669"/>
    <property type="project" value="TreeGrafter"/>
</dbReference>
<keyword evidence="4" id="KW-0547">Nucleotide-binding</keyword>
<feature type="transmembrane region" description="Helical" evidence="8">
    <location>
        <begin position="856"/>
        <end position="878"/>
    </location>
</feature>
<name>A0A4S4KLC6_9APHY</name>
<dbReference type="InterPro" id="IPR027417">
    <property type="entry name" value="P-loop_NTPase"/>
</dbReference>
<dbReference type="GO" id="GO:0090374">
    <property type="term" value="P:oligopeptide export from mitochondrion"/>
    <property type="evidence" value="ECO:0007669"/>
    <property type="project" value="TreeGrafter"/>
</dbReference>
<dbReference type="EMBL" id="SGPJ01000086">
    <property type="protein sequence ID" value="THG99265.1"/>
    <property type="molecule type" value="Genomic_DNA"/>
</dbReference>
<feature type="transmembrane region" description="Helical" evidence="8">
    <location>
        <begin position="969"/>
        <end position="992"/>
    </location>
</feature>
<dbReference type="CDD" id="cd18577">
    <property type="entry name" value="ABC_6TM_Pgp_ABCB1_D1_like"/>
    <property type="match status" value="1"/>
</dbReference>
<dbReference type="Proteomes" id="UP000309038">
    <property type="component" value="Unassembled WGS sequence"/>
</dbReference>
<evidence type="ECO:0000259" key="10">
    <source>
        <dbReference type="PROSITE" id="PS50929"/>
    </source>
</evidence>
<keyword evidence="5" id="KW-0067">ATP-binding</keyword>
<keyword evidence="2" id="KW-0813">Transport</keyword>
<dbReference type="SMART" id="SM00382">
    <property type="entry name" value="AAA"/>
    <property type="match status" value="2"/>
</dbReference>
<dbReference type="GO" id="GO:0016887">
    <property type="term" value="F:ATP hydrolysis activity"/>
    <property type="evidence" value="ECO:0007669"/>
    <property type="project" value="InterPro"/>
</dbReference>
<evidence type="ECO:0000256" key="8">
    <source>
        <dbReference type="SAM" id="Phobius"/>
    </source>
</evidence>
<comment type="caution">
    <text evidence="11">The sequence shown here is derived from an EMBL/GenBank/DDBJ whole genome shotgun (WGS) entry which is preliminary data.</text>
</comment>
<feature type="domain" description="ABC transporter" evidence="9">
    <location>
        <begin position="234"/>
        <end position="463"/>
    </location>
</feature>
<protein>
    <recommendedName>
        <fullName evidence="13">P-loop containing nucleoside triphosphate hydrolase protein</fullName>
    </recommendedName>
</protein>
<dbReference type="PROSITE" id="PS50929">
    <property type="entry name" value="ABC_TM1F"/>
    <property type="match status" value="2"/>
</dbReference>
<evidence type="ECO:0008006" key="13">
    <source>
        <dbReference type="Google" id="ProtNLM"/>
    </source>
</evidence>
<evidence type="ECO:0000256" key="1">
    <source>
        <dbReference type="ARBA" id="ARBA00004141"/>
    </source>
</evidence>
<comment type="subcellular location">
    <subcellularLocation>
        <location evidence="1">Membrane</location>
        <topology evidence="1">Multi-pass membrane protein</topology>
    </subcellularLocation>
</comment>
<evidence type="ECO:0000256" key="4">
    <source>
        <dbReference type="ARBA" id="ARBA00022741"/>
    </source>
</evidence>
<feature type="transmembrane region" description="Helical" evidence="8">
    <location>
        <begin position="753"/>
        <end position="778"/>
    </location>
</feature>
<feature type="transmembrane region" description="Helical" evidence="8">
    <location>
        <begin position="711"/>
        <end position="733"/>
    </location>
</feature>
<evidence type="ECO:0000259" key="9">
    <source>
        <dbReference type="PROSITE" id="PS50893"/>
    </source>
</evidence>
<reference evidence="11 12" key="1">
    <citation type="submission" date="2019-02" db="EMBL/GenBank/DDBJ databases">
        <title>Genome sequencing of the rare red list fungi Phlebia centrifuga.</title>
        <authorList>
            <person name="Buettner E."/>
            <person name="Kellner H."/>
        </authorList>
    </citation>
    <scope>NUCLEOTIDE SEQUENCE [LARGE SCALE GENOMIC DNA]</scope>
    <source>
        <strain evidence="11 12">DSM 108282</strain>
    </source>
</reference>
<dbReference type="Pfam" id="PF00664">
    <property type="entry name" value="ABC_membrane"/>
    <property type="match status" value="2"/>
</dbReference>
<evidence type="ECO:0000256" key="5">
    <source>
        <dbReference type="ARBA" id="ARBA00022840"/>
    </source>
</evidence>
<feature type="transmembrane region" description="Helical" evidence="8">
    <location>
        <begin position="826"/>
        <end position="850"/>
    </location>
</feature>
<dbReference type="InterPro" id="IPR003593">
    <property type="entry name" value="AAA+_ATPase"/>
</dbReference>
<feature type="domain" description="ABC transporter" evidence="9">
    <location>
        <begin position="992"/>
        <end position="1226"/>
    </location>
</feature>
<evidence type="ECO:0000256" key="7">
    <source>
        <dbReference type="ARBA" id="ARBA00023136"/>
    </source>
</evidence>
<dbReference type="Gene3D" id="3.40.50.300">
    <property type="entry name" value="P-loop containing nucleotide triphosphate hydrolases"/>
    <property type="match status" value="2"/>
</dbReference>
<accession>A0A4S4KLC6</accession>
<dbReference type="InterPro" id="IPR036640">
    <property type="entry name" value="ABC1_TM_sf"/>
</dbReference>
<feature type="transmembrane region" description="Helical" evidence="8">
    <location>
        <begin position="945"/>
        <end position="963"/>
    </location>
</feature>
<dbReference type="GO" id="GO:0005524">
    <property type="term" value="F:ATP binding"/>
    <property type="evidence" value="ECO:0007669"/>
    <property type="project" value="UniProtKB-KW"/>
</dbReference>
<gene>
    <name evidence="11" type="ORF">EW026_g3056</name>
</gene>
<feature type="domain" description="ABC transmembrane type-1" evidence="10">
    <location>
        <begin position="713"/>
        <end position="981"/>
    </location>
</feature>
<dbReference type="SUPFAM" id="SSF52540">
    <property type="entry name" value="P-loop containing nucleoside triphosphate hydrolases"/>
    <property type="match status" value="2"/>
</dbReference>
<dbReference type="InterPro" id="IPR039421">
    <property type="entry name" value="Type_1_exporter"/>
</dbReference>
<feature type="domain" description="ABC transmembrane type-1" evidence="10">
    <location>
        <begin position="1"/>
        <end position="202"/>
    </location>
</feature>
<keyword evidence="6 8" id="KW-1133">Transmembrane helix</keyword>
<dbReference type="Pfam" id="PF00005">
    <property type="entry name" value="ABC_tran"/>
    <property type="match status" value="2"/>
</dbReference>
<dbReference type="GO" id="GO:0005743">
    <property type="term" value="C:mitochondrial inner membrane"/>
    <property type="evidence" value="ECO:0007669"/>
    <property type="project" value="TreeGrafter"/>
</dbReference>